<proteinExistence type="predicted"/>
<reference evidence="1 2" key="1">
    <citation type="submission" date="2024-12" db="EMBL/GenBank/DDBJ databases">
        <title>C001-4G Acinetobacter sp. assembled genome.</title>
        <authorList>
            <person name="D'Arcy K."/>
            <person name="Kingdon A.D.H."/>
            <person name="Breen A."/>
            <person name="Mckeown C."/>
            <person name="Allman E."/>
            <person name="Sharma P."/>
            <person name="Mcleman A."/>
            <person name="Roberts A.P."/>
        </authorList>
    </citation>
    <scope>NUCLEOTIDE SEQUENCE [LARGE SCALE GENOMIC DNA]</scope>
    <source>
        <strain evidence="1 2">C1-4G</strain>
    </source>
</reference>
<evidence type="ECO:0000313" key="2">
    <source>
        <dbReference type="Proteomes" id="UP001632339"/>
    </source>
</evidence>
<accession>A0ABW9JWK3</accession>
<keyword evidence="2" id="KW-1185">Reference proteome</keyword>
<sequence>MNTKYNHLELSKYSELNSDEQTAIHEMLISYVRTNHFYNIVLLHDSDPYDLVKLVSISFENQDAAIWVHFETLTFERLTMPLDFIARIELCNQEGFLNTASVRRLEFV</sequence>
<protein>
    <submittedName>
        <fullName evidence="1">Uncharacterized protein</fullName>
    </submittedName>
</protein>
<evidence type="ECO:0000313" key="1">
    <source>
        <dbReference type="EMBL" id="MFN0297709.1"/>
    </source>
</evidence>
<organism evidence="1 2">
    <name type="scientific">Acinetobacter albensis</name>
    <dbReference type="NCBI Taxonomy" id="1673609"/>
    <lineage>
        <taxon>Bacteria</taxon>
        <taxon>Pseudomonadati</taxon>
        <taxon>Pseudomonadota</taxon>
        <taxon>Gammaproteobacteria</taxon>
        <taxon>Moraxellales</taxon>
        <taxon>Moraxellaceae</taxon>
        <taxon>Acinetobacter</taxon>
    </lineage>
</organism>
<dbReference type="Proteomes" id="UP001632339">
    <property type="component" value="Unassembled WGS sequence"/>
</dbReference>
<name>A0ABW9JWK3_9GAMM</name>
<gene>
    <name evidence="1" type="ORF">ACKVE0_09275</name>
</gene>
<dbReference type="RefSeq" id="WP_053579980.1">
    <property type="nucleotide sequence ID" value="NZ_JBJXCW010000008.1"/>
</dbReference>
<dbReference type="EMBL" id="JBJXCW010000008">
    <property type="protein sequence ID" value="MFN0297709.1"/>
    <property type="molecule type" value="Genomic_DNA"/>
</dbReference>
<comment type="caution">
    <text evidence="1">The sequence shown here is derived from an EMBL/GenBank/DDBJ whole genome shotgun (WGS) entry which is preliminary data.</text>
</comment>